<dbReference type="Proteomes" id="UP000266841">
    <property type="component" value="Unassembled WGS sequence"/>
</dbReference>
<feature type="domain" description="AMP-dependent synthetase/ligase" evidence="3">
    <location>
        <begin position="65"/>
        <end position="383"/>
    </location>
</feature>
<gene>
    <name evidence="4" type="ORF">THAOC_07255</name>
</gene>
<feature type="non-terminal residue" evidence="4">
    <location>
        <position position="387"/>
    </location>
</feature>
<dbReference type="GO" id="GO:0016405">
    <property type="term" value="F:CoA-ligase activity"/>
    <property type="evidence" value="ECO:0007669"/>
    <property type="project" value="TreeGrafter"/>
</dbReference>
<name>K0TCX1_THAOC</name>
<dbReference type="Gene3D" id="3.40.50.980">
    <property type="match status" value="2"/>
</dbReference>
<keyword evidence="2" id="KW-0436">Ligase</keyword>
<dbReference type="PANTHER" id="PTHR24096:SF149">
    <property type="entry name" value="AMP-BINDING DOMAIN-CONTAINING PROTEIN-RELATED"/>
    <property type="match status" value="1"/>
</dbReference>
<sequence length="387" mass="42008">MFVRAARRSGSRSYATSSPLFDGKVADVCSKRVVSSPFPPISTSYDIPVPEFVSKDWGSPELSSKVAIRDGSTGEVRTFGDYSRHMTSTANALKTEFGLDFGDTAAIYSLNNVDYLPISLAVGKLGAKISPINPLSTPSEMTRILVPSNSKILFTHAKLLPVALEAVKEAPCVEHVVVIPDAEADTKLEGVVQLEDLLAFNSSDERDVGSDHVEHVNKHPWLLPYSSGTTGLPKGVMLTHGNMLANLLQLEAVEKESFPRHESLISPLPFFHIYGLMASLLYCGWQGQTLITTSARFDLANFCALVSEHRPSRAHLVPPIILGLSKHPLVDDYDMTSLDWIVSAAAPLGEEAEKAAEARLGTRVKQAWGMSELSPLGTFNHDADPRG</sequence>
<proteinExistence type="inferred from homology"/>
<dbReference type="InterPro" id="IPR000873">
    <property type="entry name" value="AMP-dep_synth/lig_dom"/>
</dbReference>
<keyword evidence="5" id="KW-1185">Reference proteome</keyword>
<comment type="caution">
    <text evidence="4">The sequence shown here is derived from an EMBL/GenBank/DDBJ whole genome shotgun (WGS) entry which is preliminary data.</text>
</comment>
<dbReference type="InterPro" id="IPR020845">
    <property type="entry name" value="AMP-binding_CS"/>
</dbReference>
<dbReference type="OrthoDB" id="16262at2759"/>
<protein>
    <recommendedName>
        <fullName evidence="3">AMP-dependent synthetase/ligase domain-containing protein</fullName>
    </recommendedName>
</protein>
<dbReference type="PROSITE" id="PS00455">
    <property type="entry name" value="AMP_BINDING"/>
    <property type="match status" value="1"/>
</dbReference>
<dbReference type="EMBL" id="AGNL01007399">
    <property type="protein sequence ID" value="EJK71326.1"/>
    <property type="molecule type" value="Genomic_DNA"/>
</dbReference>
<accession>K0TCX1</accession>
<evidence type="ECO:0000256" key="2">
    <source>
        <dbReference type="ARBA" id="ARBA00022598"/>
    </source>
</evidence>
<evidence type="ECO:0000256" key="1">
    <source>
        <dbReference type="ARBA" id="ARBA00006432"/>
    </source>
</evidence>
<dbReference type="OMA" id="INEESCG"/>
<organism evidence="4 5">
    <name type="scientific">Thalassiosira oceanica</name>
    <name type="common">Marine diatom</name>
    <dbReference type="NCBI Taxonomy" id="159749"/>
    <lineage>
        <taxon>Eukaryota</taxon>
        <taxon>Sar</taxon>
        <taxon>Stramenopiles</taxon>
        <taxon>Ochrophyta</taxon>
        <taxon>Bacillariophyta</taxon>
        <taxon>Coscinodiscophyceae</taxon>
        <taxon>Thalassiosirophycidae</taxon>
        <taxon>Thalassiosirales</taxon>
        <taxon>Thalassiosiraceae</taxon>
        <taxon>Thalassiosira</taxon>
    </lineage>
</organism>
<dbReference type="Pfam" id="PF00501">
    <property type="entry name" value="AMP-binding"/>
    <property type="match status" value="1"/>
</dbReference>
<comment type="similarity">
    <text evidence="1">Belongs to the ATP-dependent AMP-binding enzyme family.</text>
</comment>
<dbReference type="eggNOG" id="KOG1176">
    <property type="taxonomic scope" value="Eukaryota"/>
</dbReference>
<dbReference type="SUPFAM" id="SSF56801">
    <property type="entry name" value="Acetyl-CoA synthetase-like"/>
    <property type="match status" value="1"/>
</dbReference>
<reference evidence="4 5" key="1">
    <citation type="journal article" date="2012" name="Genome Biol.">
        <title>Genome and low-iron response of an oceanic diatom adapted to chronic iron limitation.</title>
        <authorList>
            <person name="Lommer M."/>
            <person name="Specht M."/>
            <person name="Roy A.S."/>
            <person name="Kraemer L."/>
            <person name="Andreson R."/>
            <person name="Gutowska M.A."/>
            <person name="Wolf J."/>
            <person name="Bergner S.V."/>
            <person name="Schilhabel M.B."/>
            <person name="Klostermeier U.C."/>
            <person name="Beiko R.G."/>
            <person name="Rosenstiel P."/>
            <person name="Hippler M."/>
            <person name="Laroche J."/>
        </authorList>
    </citation>
    <scope>NUCLEOTIDE SEQUENCE [LARGE SCALE GENOMIC DNA]</scope>
    <source>
        <strain evidence="4 5">CCMP1005</strain>
    </source>
</reference>
<evidence type="ECO:0000259" key="3">
    <source>
        <dbReference type="Pfam" id="PF00501"/>
    </source>
</evidence>
<evidence type="ECO:0000313" key="5">
    <source>
        <dbReference type="Proteomes" id="UP000266841"/>
    </source>
</evidence>
<dbReference type="PANTHER" id="PTHR24096">
    <property type="entry name" value="LONG-CHAIN-FATTY-ACID--COA LIGASE"/>
    <property type="match status" value="1"/>
</dbReference>
<evidence type="ECO:0000313" key="4">
    <source>
        <dbReference type="EMBL" id="EJK71326.1"/>
    </source>
</evidence>
<dbReference type="AlphaFoldDB" id="K0TCX1"/>